<accession>A0A4P9YSA3</accession>
<dbReference type="Gene3D" id="3.30.200.20">
    <property type="entry name" value="Phosphorylase Kinase, domain 1"/>
    <property type="match status" value="1"/>
</dbReference>
<dbReference type="GO" id="GO:0004674">
    <property type="term" value="F:protein serine/threonine kinase activity"/>
    <property type="evidence" value="ECO:0007669"/>
    <property type="project" value="UniProtKB-KW"/>
</dbReference>
<dbReference type="CDD" id="cd05117">
    <property type="entry name" value="STKc_CAMK"/>
    <property type="match status" value="1"/>
</dbReference>
<evidence type="ECO:0000256" key="3">
    <source>
        <dbReference type="PROSITE-ProRule" id="PRU10141"/>
    </source>
</evidence>
<keyword evidence="1 3" id="KW-0547">Nucleotide-binding</keyword>
<evidence type="ECO:0000259" key="5">
    <source>
        <dbReference type="PROSITE" id="PS50011"/>
    </source>
</evidence>
<dbReference type="InterPro" id="IPR011009">
    <property type="entry name" value="Kinase-like_dom_sf"/>
</dbReference>
<dbReference type="InterPro" id="IPR008271">
    <property type="entry name" value="Ser/Thr_kinase_AS"/>
</dbReference>
<keyword evidence="7" id="KW-1185">Reference proteome</keyword>
<dbReference type="FunFam" id="1.10.510.10:FF:000571">
    <property type="entry name" value="Maternal embryonic leucine zipper kinase"/>
    <property type="match status" value="1"/>
</dbReference>
<evidence type="ECO:0000313" key="7">
    <source>
        <dbReference type="Proteomes" id="UP000278143"/>
    </source>
</evidence>
<evidence type="ECO:0000256" key="4">
    <source>
        <dbReference type="RuleBase" id="RU000304"/>
    </source>
</evidence>
<evidence type="ECO:0000256" key="1">
    <source>
        <dbReference type="ARBA" id="ARBA00022741"/>
    </source>
</evidence>
<dbReference type="PROSITE" id="PS50011">
    <property type="entry name" value="PROTEIN_KINASE_DOM"/>
    <property type="match status" value="1"/>
</dbReference>
<dbReference type="Gene3D" id="1.10.510.10">
    <property type="entry name" value="Transferase(Phosphotransferase) domain 1"/>
    <property type="match status" value="1"/>
</dbReference>
<dbReference type="AlphaFoldDB" id="A0A4P9YSA3"/>
<dbReference type="PROSITE" id="PS00108">
    <property type="entry name" value="PROTEIN_KINASE_ST"/>
    <property type="match status" value="1"/>
</dbReference>
<proteinExistence type="inferred from homology"/>
<dbReference type="InterPro" id="IPR017441">
    <property type="entry name" value="Protein_kinase_ATP_BS"/>
</dbReference>
<name>A0A4P9YSA3_9FUNG</name>
<evidence type="ECO:0000256" key="2">
    <source>
        <dbReference type="ARBA" id="ARBA00022840"/>
    </source>
</evidence>
<keyword evidence="2 3" id="KW-0067">ATP-binding</keyword>
<dbReference type="PANTHER" id="PTHR24347">
    <property type="entry name" value="SERINE/THREONINE-PROTEIN KINASE"/>
    <property type="match status" value="1"/>
</dbReference>
<keyword evidence="4" id="KW-0723">Serine/threonine-protein kinase</keyword>
<reference evidence="7" key="1">
    <citation type="journal article" date="2018" name="Nat. Microbiol.">
        <title>Leveraging single-cell genomics to expand the fungal tree of life.</title>
        <authorList>
            <person name="Ahrendt S.R."/>
            <person name="Quandt C.A."/>
            <person name="Ciobanu D."/>
            <person name="Clum A."/>
            <person name="Salamov A."/>
            <person name="Andreopoulos B."/>
            <person name="Cheng J.F."/>
            <person name="Woyke T."/>
            <person name="Pelin A."/>
            <person name="Henrissat B."/>
            <person name="Reynolds N.K."/>
            <person name="Benny G.L."/>
            <person name="Smith M.E."/>
            <person name="James T.Y."/>
            <person name="Grigoriev I.V."/>
        </authorList>
    </citation>
    <scope>NUCLEOTIDE SEQUENCE [LARGE SCALE GENOMIC DNA]</scope>
    <source>
        <strain evidence="7">Benny S71-1</strain>
    </source>
</reference>
<dbReference type="SMART" id="SM00220">
    <property type="entry name" value="S_TKc"/>
    <property type="match status" value="1"/>
</dbReference>
<dbReference type="GO" id="GO:0005524">
    <property type="term" value="F:ATP binding"/>
    <property type="evidence" value="ECO:0007669"/>
    <property type="project" value="UniProtKB-UniRule"/>
</dbReference>
<gene>
    <name evidence="6" type="ORF">SYNPS1DRAFT_9912</name>
</gene>
<comment type="similarity">
    <text evidence="4">Belongs to the protein kinase superfamily.</text>
</comment>
<feature type="non-terminal residue" evidence="6">
    <location>
        <position position="273"/>
    </location>
</feature>
<keyword evidence="6" id="KW-0418">Kinase</keyword>
<evidence type="ECO:0000313" key="6">
    <source>
        <dbReference type="EMBL" id="RKP22538.1"/>
    </source>
</evidence>
<dbReference type="Pfam" id="PF00069">
    <property type="entry name" value="Pkinase"/>
    <property type="match status" value="1"/>
</dbReference>
<dbReference type="Proteomes" id="UP000278143">
    <property type="component" value="Unassembled WGS sequence"/>
</dbReference>
<dbReference type="PIRSF" id="PIRSF000654">
    <property type="entry name" value="Integrin-linked_kinase"/>
    <property type="match status" value="1"/>
</dbReference>
<feature type="domain" description="Protein kinase" evidence="5">
    <location>
        <begin position="24"/>
        <end position="273"/>
    </location>
</feature>
<protein>
    <submittedName>
        <fullName evidence="6">Kinase-like domain-containing protein</fullName>
    </submittedName>
</protein>
<dbReference type="SUPFAM" id="SSF56112">
    <property type="entry name" value="Protein kinase-like (PK-like)"/>
    <property type="match status" value="1"/>
</dbReference>
<feature type="binding site" evidence="3">
    <location>
        <position position="57"/>
    </location>
    <ligand>
        <name>ATP</name>
        <dbReference type="ChEBI" id="CHEBI:30616"/>
    </ligand>
</feature>
<sequence>MEFLDQLIQKLKHQPETYDKKKLFKFGSTLGSGAYGEVKKGTIIATGQPVAIKVIRKEVIRGREDLVDTELRTVGKLNHPNIIRLLDWFESRDKYYLVFELATGGELFERICDKGRFTEKDAAELVKVILGAIQHMHQQHIVHRDLKPENLLYKDESENAPLLIADFGQVTAIAKMIDDDDQVMSTVCGSYGYTAPEILLRKGYGKEVDIWSLGVITYALLCGYTPYPMDDSEQFLRMARSGNVEFHPAYWANISDDAKQFVKALLSPEPSER</sequence>
<organism evidence="6 7">
    <name type="scientific">Syncephalis pseudoplumigaleata</name>
    <dbReference type="NCBI Taxonomy" id="1712513"/>
    <lineage>
        <taxon>Eukaryota</taxon>
        <taxon>Fungi</taxon>
        <taxon>Fungi incertae sedis</taxon>
        <taxon>Zoopagomycota</taxon>
        <taxon>Zoopagomycotina</taxon>
        <taxon>Zoopagomycetes</taxon>
        <taxon>Zoopagales</taxon>
        <taxon>Piptocephalidaceae</taxon>
        <taxon>Syncephalis</taxon>
    </lineage>
</organism>
<dbReference type="InterPro" id="IPR000719">
    <property type="entry name" value="Prot_kinase_dom"/>
</dbReference>
<keyword evidence="6" id="KW-0808">Transferase</keyword>
<dbReference type="PROSITE" id="PS00107">
    <property type="entry name" value="PROTEIN_KINASE_ATP"/>
    <property type="match status" value="1"/>
</dbReference>
<dbReference type="OrthoDB" id="40902at2759"/>
<dbReference type="EMBL" id="KZ991981">
    <property type="protein sequence ID" value="RKP22538.1"/>
    <property type="molecule type" value="Genomic_DNA"/>
</dbReference>